<dbReference type="GO" id="GO:0005524">
    <property type="term" value="F:ATP binding"/>
    <property type="evidence" value="ECO:0007669"/>
    <property type="project" value="UniProtKB-KW"/>
</dbReference>
<protein>
    <recommendedName>
        <fullName evidence="8">Leucine--tRNA ligase</fullName>
    </recommendedName>
</protein>
<proteinExistence type="predicted"/>
<organism evidence="7">
    <name type="scientific">Candidatus Kentrum sp. LFY</name>
    <dbReference type="NCBI Taxonomy" id="2126342"/>
    <lineage>
        <taxon>Bacteria</taxon>
        <taxon>Pseudomonadati</taxon>
        <taxon>Pseudomonadota</taxon>
        <taxon>Gammaproteobacteria</taxon>
        <taxon>Candidatus Kentrum</taxon>
    </lineage>
</organism>
<dbReference type="Gene3D" id="3.10.20.590">
    <property type="match status" value="1"/>
</dbReference>
<gene>
    <name evidence="7" type="ORF">BECKLFY1418A_GA0070994_103217</name>
</gene>
<dbReference type="SUPFAM" id="SSF47323">
    <property type="entry name" value="Anticodon-binding domain of a subclass of class I aminoacyl-tRNA synthetases"/>
    <property type="match status" value="1"/>
</dbReference>
<evidence type="ECO:0000256" key="6">
    <source>
        <dbReference type="ARBA" id="ARBA00023146"/>
    </source>
</evidence>
<keyword evidence="1" id="KW-0963">Cytoplasm</keyword>
<evidence type="ECO:0000256" key="3">
    <source>
        <dbReference type="ARBA" id="ARBA00022741"/>
    </source>
</evidence>
<dbReference type="GO" id="GO:0004812">
    <property type="term" value="F:aminoacyl-tRNA ligase activity"/>
    <property type="evidence" value="ECO:0007669"/>
    <property type="project" value="UniProtKB-KW"/>
</dbReference>
<keyword evidence="6" id="KW-0030">Aminoacyl-tRNA synthetase</keyword>
<dbReference type="InterPro" id="IPR009080">
    <property type="entry name" value="tRNAsynth_Ia_anticodon-bd"/>
</dbReference>
<keyword evidence="5" id="KW-0648">Protein biosynthesis</keyword>
<dbReference type="EMBL" id="CAADFH010000032">
    <property type="protein sequence ID" value="VFJ93501.1"/>
    <property type="molecule type" value="Genomic_DNA"/>
</dbReference>
<evidence type="ECO:0008006" key="8">
    <source>
        <dbReference type="Google" id="ProtNLM"/>
    </source>
</evidence>
<keyword evidence="3" id="KW-0547">Nucleotide-binding</keyword>
<sequence>MVQVEGKLRGHVTVAADASREEIEQAALGNENVQKFMEGKPVRKVIGVPGKLVNVVV</sequence>
<name>A0A450ULU1_9GAMM</name>
<keyword evidence="4" id="KW-0067">ATP-binding</keyword>
<evidence type="ECO:0000256" key="2">
    <source>
        <dbReference type="ARBA" id="ARBA00022598"/>
    </source>
</evidence>
<evidence type="ECO:0000256" key="1">
    <source>
        <dbReference type="ARBA" id="ARBA00022490"/>
    </source>
</evidence>
<dbReference type="AlphaFoldDB" id="A0A450ULU1"/>
<dbReference type="FunFam" id="3.10.20.590:FF:000001">
    <property type="entry name" value="Leucine--tRNA ligase"/>
    <property type="match status" value="1"/>
</dbReference>
<reference evidence="7" key="1">
    <citation type="submission" date="2019-02" db="EMBL/GenBank/DDBJ databases">
        <authorList>
            <person name="Gruber-Vodicka R. H."/>
            <person name="Seah K. B. B."/>
        </authorList>
    </citation>
    <scope>NUCLEOTIDE SEQUENCE</scope>
    <source>
        <strain evidence="7">BECK_M6</strain>
    </source>
</reference>
<evidence type="ECO:0000313" key="7">
    <source>
        <dbReference type="EMBL" id="VFJ93501.1"/>
    </source>
</evidence>
<dbReference type="GO" id="GO:0006418">
    <property type="term" value="P:tRNA aminoacylation for protein translation"/>
    <property type="evidence" value="ECO:0007669"/>
    <property type="project" value="InterPro"/>
</dbReference>
<evidence type="ECO:0000256" key="5">
    <source>
        <dbReference type="ARBA" id="ARBA00022917"/>
    </source>
</evidence>
<accession>A0A450ULU1</accession>
<keyword evidence="2" id="KW-0436">Ligase</keyword>
<evidence type="ECO:0000256" key="4">
    <source>
        <dbReference type="ARBA" id="ARBA00022840"/>
    </source>
</evidence>